<evidence type="ECO:0000313" key="4">
    <source>
        <dbReference type="EMBL" id="SFS95756.1"/>
    </source>
</evidence>
<dbReference type="Proteomes" id="UP000321773">
    <property type="component" value="Unassembled WGS sequence"/>
</dbReference>
<keyword evidence="6" id="KW-1185">Reference proteome</keyword>
<organism evidence="4 5">
    <name type="scientific">Halolactibacillus miurensis</name>
    <dbReference type="NCBI Taxonomy" id="306541"/>
    <lineage>
        <taxon>Bacteria</taxon>
        <taxon>Bacillati</taxon>
        <taxon>Bacillota</taxon>
        <taxon>Bacilli</taxon>
        <taxon>Bacillales</taxon>
        <taxon>Bacillaceae</taxon>
        <taxon>Halolactibacillus</taxon>
    </lineage>
</organism>
<dbReference type="Pfam" id="PF01381">
    <property type="entry name" value="HTH_3"/>
    <property type="match status" value="1"/>
</dbReference>
<accession>A0A1I6U2R0</accession>
<dbReference type="STRING" id="306541.SAMN05421668_12123"/>
<reference evidence="3 6" key="2">
    <citation type="submission" date="2019-07" db="EMBL/GenBank/DDBJ databases">
        <title>Whole genome shotgun sequence of Halolactibacillus miurensis NBRC 100873.</title>
        <authorList>
            <person name="Hosoyama A."/>
            <person name="Uohara A."/>
            <person name="Ohji S."/>
            <person name="Ichikawa N."/>
        </authorList>
    </citation>
    <scope>NUCLEOTIDE SEQUENCE [LARGE SCALE GENOMIC DNA]</scope>
    <source>
        <strain evidence="3 6">NBRC 100873</strain>
    </source>
</reference>
<dbReference type="PANTHER" id="PTHR46558:SF11">
    <property type="entry name" value="HTH-TYPE TRANSCRIPTIONAL REGULATOR XRE"/>
    <property type="match status" value="1"/>
</dbReference>
<dbReference type="InterPro" id="IPR010982">
    <property type="entry name" value="Lambda_DNA-bd_dom_sf"/>
</dbReference>
<evidence type="ECO:0000256" key="1">
    <source>
        <dbReference type="ARBA" id="ARBA00023125"/>
    </source>
</evidence>
<dbReference type="Proteomes" id="UP000199139">
    <property type="component" value="Unassembled WGS sequence"/>
</dbReference>
<proteinExistence type="predicted"/>
<dbReference type="EMBL" id="FPAI01000021">
    <property type="protein sequence ID" value="SFS95756.1"/>
    <property type="molecule type" value="Genomic_DNA"/>
</dbReference>
<dbReference type="GO" id="GO:0003677">
    <property type="term" value="F:DNA binding"/>
    <property type="evidence" value="ECO:0007669"/>
    <property type="project" value="UniProtKB-KW"/>
</dbReference>
<dbReference type="PROSITE" id="PS50943">
    <property type="entry name" value="HTH_CROC1"/>
    <property type="match status" value="1"/>
</dbReference>
<dbReference type="RefSeq" id="WP_177220719.1">
    <property type="nucleotide sequence ID" value="NZ_BJWJ01000045.1"/>
</dbReference>
<evidence type="ECO:0000313" key="5">
    <source>
        <dbReference type="Proteomes" id="UP000199139"/>
    </source>
</evidence>
<feature type="domain" description="HTH cro/C1-type" evidence="2">
    <location>
        <begin position="4"/>
        <end position="58"/>
    </location>
</feature>
<dbReference type="InterPro" id="IPR001387">
    <property type="entry name" value="Cro/C1-type_HTH"/>
</dbReference>
<dbReference type="AlphaFoldDB" id="A0A1I6U2R0"/>
<evidence type="ECO:0000259" key="2">
    <source>
        <dbReference type="PROSITE" id="PS50943"/>
    </source>
</evidence>
<evidence type="ECO:0000313" key="3">
    <source>
        <dbReference type="EMBL" id="GEM05693.1"/>
    </source>
</evidence>
<dbReference type="Gene3D" id="1.10.260.40">
    <property type="entry name" value="lambda repressor-like DNA-binding domains"/>
    <property type="match status" value="1"/>
</dbReference>
<dbReference type="CDD" id="cd00093">
    <property type="entry name" value="HTH_XRE"/>
    <property type="match status" value="1"/>
</dbReference>
<sequence length="93" mass="10807">MNKIKQLRILKDKQQKEIADLLNVTPRQIQRYEKSNAAISVEKALQLSEIFNVSLDYMFNKSDSEAQTLFSCLDDDDKQLIIDVMKSLSKKQK</sequence>
<evidence type="ECO:0000313" key="6">
    <source>
        <dbReference type="Proteomes" id="UP000321773"/>
    </source>
</evidence>
<dbReference type="SUPFAM" id="SSF47413">
    <property type="entry name" value="lambda repressor-like DNA-binding domains"/>
    <property type="match status" value="1"/>
</dbReference>
<name>A0A1I6U2R0_9BACI</name>
<reference evidence="4 5" key="1">
    <citation type="submission" date="2016-10" db="EMBL/GenBank/DDBJ databases">
        <authorList>
            <person name="de Groot N.N."/>
        </authorList>
    </citation>
    <scope>NUCLEOTIDE SEQUENCE [LARGE SCALE GENOMIC DNA]</scope>
    <source>
        <strain evidence="4 5">DSM 17074</strain>
    </source>
</reference>
<dbReference type="SMART" id="SM00530">
    <property type="entry name" value="HTH_XRE"/>
    <property type="match status" value="1"/>
</dbReference>
<dbReference type="PANTHER" id="PTHR46558">
    <property type="entry name" value="TRACRIPTIONAL REGULATORY PROTEIN-RELATED-RELATED"/>
    <property type="match status" value="1"/>
</dbReference>
<gene>
    <name evidence="3" type="ORF">HMI01_26810</name>
    <name evidence="4" type="ORF">SAMN05421668_12123</name>
</gene>
<keyword evidence="1 4" id="KW-0238">DNA-binding</keyword>
<dbReference type="EMBL" id="BJWJ01000045">
    <property type="protein sequence ID" value="GEM05693.1"/>
    <property type="molecule type" value="Genomic_DNA"/>
</dbReference>
<protein>
    <submittedName>
        <fullName evidence="4">DNA-binding transcriptional regulator, XRE-family HTH domain</fullName>
    </submittedName>
</protein>